<dbReference type="SUPFAM" id="SSF51735">
    <property type="entry name" value="NAD(P)-binding Rossmann-fold domains"/>
    <property type="match status" value="1"/>
</dbReference>
<comment type="caution">
    <text evidence="5">The sequence shown here is derived from an EMBL/GenBank/DDBJ whole genome shotgun (WGS) entry which is preliminary data.</text>
</comment>
<keyword evidence="6" id="KW-1185">Reference proteome</keyword>
<gene>
    <name evidence="5" type="ORF">QO019_004384</name>
</gene>
<evidence type="ECO:0000259" key="3">
    <source>
        <dbReference type="Pfam" id="PF01408"/>
    </source>
</evidence>
<dbReference type="PANTHER" id="PTHR22604:SF105">
    <property type="entry name" value="TRANS-1,2-DIHYDROBENZENE-1,2-DIOL DEHYDROGENASE"/>
    <property type="match status" value="1"/>
</dbReference>
<accession>A0ABU0KNF3</accession>
<dbReference type="InterPro" id="IPR036291">
    <property type="entry name" value="NAD(P)-bd_dom_sf"/>
</dbReference>
<keyword evidence="2" id="KW-0560">Oxidoreductase</keyword>
<dbReference type="Gene3D" id="3.30.360.10">
    <property type="entry name" value="Dihydrodipicolinate Reductase, domain 2"/>
    <property type="match status" value="1"/>
</dbReference>
<comment type="similarity">
    <text evidence="1">Belongs to the Gfo/Idh/MocA family.</text>
</comment>
<dbReference type="InterPro" id="IPR000683">
    <property type="entry name" value="Gfo/Idh/MocA-like_OxRdtase_N"/>
</dbReference>
<dbReference type="Proteomes" id="UP001236795">
    <property type="component" value="Unassembled WGS sequence"/>
</dbReference>
<feature type="domain" description="GFO/IDH/MocA-like oxidoreductase" evidence="4">
    <location>
        <begin position="138"/>
        <end position="254"/>
    </location>
</feature>
<organism evidence="5 6">
    <name type="scientific">Streptomyces thermodiastaticus</name>
    <dbReference type="NCBI Taxonomy" id="44061"/>
    <lineage>
        <taxon>Bacteria</taxon>
        <taxon>Bacillati</taxon>
        <taxon>Actinomycetota</taxon>
        <taxon>Actinomycetes</taxon>
        <taxon>Kitasatosporales</taxon>
        <taxon>Streptomycetaceae</taxon>
        <taxon>Streptomyces</taxon>
    </lineage>
</organism>
<evidence type="ECO:0000256" key="2">
    <source>
        <dbReference type="ARBA" id="ARBA00023002"/>
    </source>
</evidence>
<sequence length="332" mass="35327">MTGAPHTGRPLRVGLLGCADVALRRMLPAMVAHPEIEVTVIGSRDAARAKASADRFGGRPVTGYEDVVAADDVDAVYAPVPASLHATWVEAALRAGKHVLAEKPLTTDLASTRRLLDLARDRGLALVENVMFVHHTQHRAVRELLDSAVIGELRALHAVFTIPQPPPQDIRHRPDLGGGALWDVGVYPLRAALHFLGPALTVAGAVLSRGAGHQVDTAGAVVLRTPQGITAQLSFGMAHAYRSSYELHGSEGRIIVERAYTPPSDHVPLVRLESAAGARTLRLAPDDQVTATLTAFVAAVRARAQPDPAVLRLAQLLEQVRHFAPPTTAARG</sequence>
<dbReference type="Gene3D" id="3.40.50.720">
    <property type="entry name" value="NAD(P)-binding Rossmann-like Domain"/>
    <property type="match status" value="1"/>
</dbReference>
<evidence type="ECO:0000256" key="1">
    <source>
        <dbReference type="ARBA" id="ARBA00010928"/>
    </source>
</evidence>
<dbReference type="EMBL" id="JAUSWC010000016">
    <property type="protein sequence ID" value="MDQ0489507.1"/>
    <property type="molecule type" value="Genomic_DNA"/>
</dbReference>
<dbReference type="InterPro" id="IPR055170">
    <property type="entry name" value="GFO_IDH_MocA-like_dom"/>
</dbReference>
<evidence type="ECO:0000259" key="4">
    <source>
        <dbReference type="Pfam" id="PF22725"/>
    </source>
</evidence>
<dbReference type="Pfam" id="PF01408">
    <property type="entry name" value="GFO_IDH_MocA"/>
    <property type="match status" value="1"/>
</dbReference>
<protein>
    <submittedName>
        <fullName evidence="5">Dehydrogenase</fullName>
    </submittedName>
</protein>
<evidence type="ECO:0000313" key="6">
    <source>
        <dbReference type="Proteomes" id="UP001236795"/>
    </source>
</evidence>
<feature type="domain" description="Gfo/Idh/MocA-like oxidoreductase N-terminal" evidence="3">
    <location>
        <begin position="11"/>
        <end position="126"/>
    </location>
</feature>
<dbReference type="RefSeq" id="WP_028959837.1">
    <property type="nucleotide sequence ID" value="NZ_JAUSWC010000016.1"/>
</dbReference>
<dbReference type="InterPro" id="IPR050984">
    <property type="entry name" value="Gfo/Idh/MocA_domain"/>
</dbReference>
<evidence type="ECO:0000313" key="5">
    <source>
        <dbReference type="EMBL" id="MDQ0489507.1"/>
    </source>
</evidence>
<reference evidence="5 6" key="1">
    <citation type="submission" date="2023-07" db="EMBL/GenBank/DDBJ databases">
        <title>Genomic Encyclopedia of Type Strains, Phase IV (KMG-IV): sequencing the most valuable type-strain genomes for metagenomic binning, comparative biology and taxonomic classification.</title>
        <authorList>
            <person name="Goeker M."/>
        </authorList>
    </citation>
    <scope>NUCLEOTIDE SEQUENCE [LARGE SCALE GENOMIC DNA]</scope>
    <source>
        <strain evidence="5 6">DSM 40573</strain>
    </source>
</reference>
<dbReference type="Pfam" id="PF22725">
    <property type="entry name" value="GFO_IDH_MocA_C3"/>
    <property type="match status" value="1"/>
</dbReference>
<dbReference type="PANTHER" id="PTHR22604">
    <property type="entry name" value="OXIDOREDUCTASES"/>
    <property type="match status" value="1"/>
</dbReference>
<dbReference type="SUPFAM" id="SSF55347">
    <property type="entry name" value="Glyceraldehyde-3-phosphate dehydrogenase-like, C-terminal domain"/>
    <property type="match status" value="1"/>
</dbReference>
<proteinExistence type="inferred from homology"/>
<name>A0ABU0KNF3_9ACTN</name>